<organism evidence="1 2">
    <name type="scientific">Dallia pectoralis</name>
    <name type="common">Alaska blackfish</name>
    <dbReference type="NCBI Taxonomy" id="75939"/>
    <lineage>
        <taxon>Eukaryota</taxon>
        <taxon>Metazoa</taxon>
        <taxon>Chordata</taxon>
        <taxon>Craniata</taxon>
        <taxon>Vertebrata</taxon>
        <taxon>Euteleostomi</taxon>
        <taxon>Actinopterygii</taxon>
        <taxon>Neopterygii</taxon>
        <taxon>Teleostei</taxon>
        <taxon>Protacanthopterygii</taxon>
        <taxon>Esociformes</taxon>
        <taxon>Umbridae</taxon>
        <taxon>Dallia</taxon>
    </lineage>
</organism>
<accession>A0ACC2FLY3</accession>
<proteinExistence type="predicted"/>
<dbReference type="Proteomes" id="UP001157502">
    <property type="component" value="Chromosome 25"/>
</dbReference>
<sequence>MGLVTQQHVARALFIWLPTPEYADTQSNPELPGPPRRLNPVPANQAASIRRRSQRIAEHQNSDRPQAQPLLPHGRPAPSVGTVLENETRPAGSSPRYRQRSVGRWNYRTMPRPSPLTYGRPMAGSRTQHPHLPGDHMVPRPEPVDTPEPRPTSSEEVPASGTQ</sequence>
<name>A0ACC2FLY3_DALPE</name>
<protein>
    <submittedName>
        <fullName evidence="1">Uncharacterized protein</fullName>
    </submittedName>
</protein>
<keyword evidence="2" id="KW-1185">Reference proteome</keyword>
<evidence type="ECO:0000313" key="1">
    <source>
        <dbReference type="EMBL" id="KAJ7992322.1"/>
    </source>
</evidence>
<gene>
    <name evidence="1" type="ORF">DPEC_G00277330</name>
</gene>
<evidence type="ECO:0000313" key="2">
    <source>
        <dbReference type="Proteomes" id="UP001157502"/>
    </source>
</evidence>
<reference evidence="1" key="1">
    <citation type="submission" date="2021-05" db="EMBL/GenBank/DDBJ databases">
        <authorList>
            <person name="Pan Q."/>
            <person name="Jouanno E."/>
            <person name="Zahm M."/>
            <person name="Klopp C."/>
            <person name="Cabau C."/>
            <person name="Louis A."/>
            <person name="Berthelot C."/>
            <person name="Parey E."/>
            <person name="Roest Crollius H."/>
            <person name="Montfort J."/>
            <person name="Robinson-Rechavi M."/>
            <person name="Bouchez O."/>
            <person name="Lampietro C."/>
            <person name="Lopez Roques C."/>
            <person name="Donnadieu C."/>
            <person name="Postlethwait J."/>
            <person name="Bobe J."/>
            <person name="Dillon D."/>
            <person name="Chandos A."/>
            <person name="von Hippel F."/>
            <person name="Guiguen Y."/>
        </authorList>
    </citation>
    <scope>NUCLEOTIDE SEQUENCE</scope>
    <source>
        <strain evidence="1">YG-Jan2019</strain>
    </source>
</reference>
<comment type="caution">
    <text evidence="1">The sequence shown here is derived from an EMBL/GenBank/DDBJ whole genome shotgun (WGS) entry which is preliminary data.</text>
</comment>
<dbReference type="EMBL" id="CM055752">
    <property type="protein sequence ID" value="KAJ7992322.1"/>
    <property type="molecule type" value="Genomic_DNA"/>
</dbReference>